<dbReference type="PANTHER" id="PTHR30451:SF5">
    <property type="entry name" value="SLR0019 PROTEIN"/>
    <property type="match status" value="1"/>
</dbReference>
<evidence type="ECO:0000256" key="1">
    <source>
        <dbReference type="SAM" id="MobiDB-lite"/>
    </source>
</evidence>
<keyword evidence="3" id="KW-1185">Reference proteome</keyword>
<dbReference type="Pfam" id="PF00577">
    <property type="entry name" value="Usher"/>
    <property type="match status" value="1"/>
</dbReference>
<evidence type="ECO:0008006" key="4">
    <source>
        <dbReference type="Google" id="ProtNLM"/>
    </source>
</evidence>
<dbReference type="Gene3D" id="2.60.40.2610">
    <property type="entry name" value="Outer membrane usher protein FimD, plug domain"/>
    <property type="match status" value="1"/>
</dbReference>
<dbReference type="GO" id="GO:0009279">
    <property type="term" value="C:cell outer membrane"/>
    <property type="evidence" value="ECO:0007669"/>
    <property type="project" value="TreeGrafter"/>
</dbReference>
<evidence type="ECO:0000313" key="3">
    <source>
        <dbReference type="Proteomes" id="UP000078263"/>
    </source>
</evidence>
<feature type="region of interest" description="Disordered" evidence="1">
    <location>
        <begin position="1"/>
        <end position="20"/>
    </location>
</feature>
<protein>
    <recommendedName>
        <fullName evidence="4">PapC-like C-terminal domain-containing protein</fullName>
    </recommendedName>
</protein>
<dbReference type="KEGG" id="pns:A9D12_09075"/>
<dbReference type="GO" id="GO:0015473">
    <property type="term" value="F:fimbrial usher porin activity"/>
    <property type="evidence" value="ECO:0007669"/>
    <property type="project" value="InterPro"/>
</dbReference>
<dbReference type="Proteomes" id="UP000078263">
    <property type="component" value="Chromosome"/>
</dbReference>
<dbReference type="STRING" id="1112.A9D12_09075"/>
<evidence type="ECO:0000313" key="2">
    <source>
        <dbReference type="EMBL" id="ANK13076.1"/>
    </source>
</evidence>
<dbReference type="InterPro" id="IPR000015">
    <property type="entry name" value="Fimb_usher"/>
</dbReference>
<accession>A0A192D4W6</accession>
<dbReference type="Gene3D" id="2.60.40.3110">
    <property type="match status" value="1"/>
</dbReference>
<dbReference type="EMBL" id="CP016033">
    <property type="protein sequence ID" value="ANK13076.1"/>
    <property type="molecule type" value="Genomic_DNA"/>
</dbReference>
<dbReference type="AlphaFoldDB" id="A0A192D4W6"/>
<proteinExistence type="predicted"/>
<reference evidence="2 3" key="1">
    <citation type="submission" date="2016-05" db="EMBL/GenBank/DDBJ databases">
        <title>Compelete Genome Sequence of Bacteriochlorophyll-Synthesizing Bacterium Porphyrobacter neustonensis DSM 9434.</title>
        <authorList>
            <person name="Shi X.-L."/>
            <person name="Wu Y.-H."/>
            <person name="Cheng H."/>
            <person name="Xu L."/>
            <person name="Zhang X.-Q."/>
            <person name="Wang C.-S."/>
            <person name="Xu X.-W."/>
        </authorList>
    </citation>
    <scope>NUCLEOTIDE SEQUENCE [LARGE SCALE GENOMIC DNA]</scope>
    <source>
        <strain evidence="2 3">DSM 9434</strain>
    </source>
</reference>
<organism evidence="2 3">
    <name type="scientific">Erythrobacter neustonensis</name>
    <dbReference type="NCBI Taxonomy" id="1112"/>
    <lineage>
        <taxon>Bacteria</taxon>
        <taxon>Pseudomonadati</taxon>
        <taxon>Pseudomonadota</taxon>
        <taxon>Alphaproteobacteria</taxon>
        <taxon>Sphingomonadales</taxon>
        <taxon>Erythrobacteraceae</taxon>
        <taxon>Erythrobacter/Porphyrobacter group</taxon>
        <taxon>Erythrobacter</taxon>
    </lineage>
</organism>
<dbReference type="PANTHER" id="PTHR30451">
    <property type="entry name" value="OUTER MEMBRANE USHER PROTEIN"/>
    <property type="match status" value="1"/>
</dbReference>
<gene>
    <name evidence="2" type="ORF">A9D12_09075</name>
</gene>
<name>A0A192D4W6_9SPHN</name>
<sequence>MACMSDARAEDAQRMPARSSAAAAVPASPVLIRPQPMGLVINRQPAPNPALVVVSGDAVFIRRSDLAPTGLLLADEPSAFQIAGHDYVALSQLSGLRVALEDDGSVLAITADPAMFPASRHARADQAPQVGDIVPAAFISYDFSFARWNGQGTAFAFLDAGVSGGWGLVGTTATVQSGGAGAVRLDSYFQRDWPGDRVRLVAGDTITRATEWSAPVRFAGVRIGTDFSLAPTLVTSPLPVLTAAATLPSTVALISAASQQTIAVQPGTFSIDYQPVFSGAGEVTMMITDANGLSRQITRSFYTSPRLLRPGLVDFSIEAGVLRENYGIASFDYGAPFAAGFVRTGLSDTLSLGVRAEAGRDVRMLGAGAGWVVPAIGEFALAAAVSDSAVGTGMLWRAQFQRTAATHALTASYQRTSGTFAQAGGLADGARIAGAQRSELALAASLSLGRVGDIVLGHAQTRNTDGEHFNTTSLALNGDISTAFYTIGLRRNRFAGRTNDAAFVSLSMPLGQRSNAGFRIDDQRALATFQIAPPDGAGAGYQMALGYDAASGAPIIDAAALLRTDIGEVELAGGRSGVAHGVRLGLRGSVVAVGGQVMATPRLDDAFALVDLGSDEAVTLFLENRPVAVRAGAGRAALVTGLQPYTHNRIAVDVAALPITAEIATGETLVVPGFRQAVRAKLGGAPQSPVTVPLIGSDDRPLKPGMAVHSGAQQLGVTGYDGLVFAADLAGGETLLVSGPAFRCEARIPAALSITPDRRIAPVRCLPAAIAEPVP</sequence>
<dbReference type="InterPro" id="IPR042186">
    <property type="entry name" value="FimD_plug_dom"/>
</dbReference>
<dbReference type="GO" id="GO:0009297">
    <property type="term" value="P:pilus assembly"/>
    <property type="evidence" value="ECO:0007669"/>
    <property type="project" value="InterPro"/>
</dbReference>